<accession>A0ABY9MTA7</accession>
<protein>
    <recommendedName>
        <fullName evidence="3">AIPR protein</fullName>
    </recommendedName>
</protein>
<organism evidence="1 2">
    <name type="scientific">Thiothrix lacustris</name>
    <dbReference type="NCBI Taxonomy" id="525917"/>
    <lineage>
        <taxon>Bacteria</taxon>
        <taxon>Pseudomonadati</taxon>
        <taxon>Pseudomonadota</taxon>
        <taxon>Gammaproteobacteria</taxon>
        <taxon>Thiotrichales</taxon>
        <taxon>Thiotrichaceae</taxon>
        <taxon>Thiothrix</taxon>
    </lineage>
</organism>
<reference evidence="1 2" key="1">
    <citation type="submission" date="2023-08" db="EMBL/GenBank/DDBJ databases">
        <title>New molecular markers tilS and rpoB for phylogenetic and monitoring studies of the genus Thiothrix biodiversity.</title>
        <authorList>
            <person name="Ravin N.V."/>
            <person name="Smolyakov D."/>
            <person name="Markov N.D."/>
            <person name="Beletsky A.V."/>
            <person name="Mardanov A.V."/>
            <person name="Rudenko T.S."/>
            <person name="Grabovich M.Y."/>
        </authorList>
    </citation>
    <scope>NUCLEOTIDE SEQUENCE [LARGE SCALE GENOMIC DNA]</scope>
    <source>
        <strain evidence="1 2">MK1</strain>
    </source>
</reference>
<dbReference type="RefSeq" id="WP_308896836.1">
    <property type="nucleotide sequence ID" value="NZ_CP133218.1"/>
</dbReference>
<dbReference type="EMBL" id="CP133218">
    <property type="protein sequence ID" value="WML91883.1"/>
    <property type="molecule type" value="Genomic_DNA"/>
</dbReference>
<evidence type="ECO:0000313" key="1">
    <source>
        <dbReference type="EMBL" id="WML91883.1"/>
    </source>
</evidence>
<proteinExistence type="predicted"/>
<name>A0ABY9MTA7_9GAMM</name>
<evidence type="ECO:0000313" key="2">
    <source>
        <dbReference type="Proteomes" id="UP001236657"/>
    </source>
</evidence>
<keyword evidence="2" id="KW-1185">Reference proteome</keyword>
<dbReference type="Proteomes" id="UP001236657">
    <property type="component" value="Chromosome"/>
</dbReference>
<gene>
    <name evidence="1" type="ORF">RCF98_05970</name>
</gene>
<evidence type="ECO:0008006" key="3">
    <source>
        <dbReference type="Google" id="ProtNLM"/>
    </source>
</evidence>
<sequence length="605" mass="68893">MATRAKQDTSSVNEIFVTVKDKRLTCSNLEKIIVLDSNKLFESKSSSDRKDMDPCKIIFDISSLALGTMDADSLMIIFHTKDNQQVFKPVKHERLDGNTSVSLIISIFTEDEVEELAKGVIIDASSFIKKSNLDEAVPVSLQPASKRPSYESVLWEVVKERTGAISFDAYGQYLNGVFCLNSEESKAYRQANEVTGISFQGSNAYDALNMATDYFLKEECGVIEDGNMLEKWLEVIDKGDPSTNLLDKWRQNAQKLKDDYLLGIKHDVSQPLPLPYMQLIREKLGELPLKSGMALGFSINAKEREGESCYGISTARAACPTMIELIWSYWMEESLLVQTMNAITRRFQNVRAGNVDPLARMDIDPLRPMSNLLWGYIQDEPSRLSLIRRAYEYDHHYGFSLAGKAVPKIKTADSRSRFLGAFHQLLNLAHRFFRSYDDTTIKADAFPLLNALREVHLILAEGAHNQYGDLPWVARKEMLMMQWMLARPEMREFIGGRTMVPQKERWMDRVDGMKRLQGWSGTATTHFVDLAQTGERLLLSIRFASWSQIDKSEVALSWAVFWRDDIQRYAHAYRAVTGVDMTEPMAQTALDTKPPSYWLLQREAS</sequence>